<reference evidence="4" key="1">
    <citation type="submission" date="2022-11" db="UniProtKB">
        <authorList>
            <consortium name="WormBaseParasite"/>
        </authorList>
    </citation>
    <scope>IDENTIFICATION</scope>
</reference>
<dbReference type="AlphaFoldDB" id="A0A915K7T2"/>
<dbReference type="Proteomes" id="UP000887565">
    <property type="component" value="Unplaced"/>
</dbReference>
<feature type="compositionally biased region" description="Acidic residues" evidence="1">
    <location>
        <begin position="1"/>
        <end position="14"/>
    </location>
</feature>
<protein>
    <submittedName>
        <fullName evidence="4">Uncharacterized protein</fullName>
    </submittedName>
</protein>
<feature type="region of interest" description="Disordered" evidence="1">
    <location>
        <begin position="1"/>
        <end position="28"/>
    </location>
</feature>
<keyword evidence="3" id="KW-1185">Reference proteome</keyword>
<organism evidence="3 4">
    <name type="scientific">Romanomermis culicivorax</name>
    <name type="common">Nematode worm</name>
    <dbReference type="NCBI Taxonomy" id="13658"/>
    <lineage>
        <taxon>Eukaryota</taxon>
        <taxon>Metazoa</taxon>
        <taxon>Ecdysozoa</taxon>
        <taxon>Nematoda</taxon>
        <taxon>Enoplea</taxon>
        <taxon>Dorylaimia</taxon>
        <taxon>Mermithida</taxon>
        <taxon>Mermithoidea</taxon>
        <taxon>Mermithidae</taxon>
        <taxon>Romanomermis</taxon>
    </lineage>
</organism>
<proteinExistence type="predicted"/>
<keyword evidence="2" id="KW-0812">Transmembrane</keyword>
<name>A0A915K7T2_ROMCU</name>
<keyword evidence="2" id="KW-1133">Transmembrane helix</keyword>
<feature type="transmembrane region" description="Helical" evidence="2">
    <location>
        <begin position="34"/>
        <end position="52"/>
    </location>
</feature>
<evidence type="ECO:0000313" key="3">
    <source>
        <dbReference type="Proteomes" id="UP000887565"/>
    </source>
</evidence>
<evidence type="ECO:0000313" key="4">
    <source>
        <dbReference type="WBParaSite" id="nRc.2.0.1.t34756-RA"/>
    </source>
</evidence>
<accession>A0A915K7T2</accession>
<keyword evidence="2" id="KW-0472">Membrane</keyword>
<evidence type="ECO:0000256" key="2">
    <source>
        <dbReference type="SAM" id="Phobius"/>
    </source>
</evidence>
<evidence type="ECO:0000256" key="1">
    <source>
        <dbReference type="SAM" id="MobiDB-lite"/>
    </source>
</evidence>
<sequence length="62" mass="7328">MDNDFVGEDIEDQNYEGQVQENENDDAQEAERRAIIMHIMQTLPVFVVLFFAHRGLCQWSKR</sequence>
<dbReference type="WBParaSite" id="nRc.2.0.1.t34756-RA">
    <property type="protein sequence ID" value="nRc.2.0.1.t34756-RA"/>
    <property type="gene ID" value="nRc.2.0.1.g34756"/>
</dbReference>